<organism evidence="3 4">
    <name type="scientific">Geobacter metallireducens (strain ATCC 53774 / DSM 7210 / GS-15)</name>
    <dbReference type="NCBI Taxonomy" id="269799"/>
    <lineage>
        <taxon>Bacteria</taxon>
        <taxon>Pseudomonadati</taxon>
        <taxon>Thermodesulfobacteriota</taxon>
        <taxon>Desulfuromonadia</taxon>
        <taxon>Geobacterales</taxon>
        <taxon>Geobacteraceae</taxon>
        <taxon>Geobacter</taxon>
    </lineage>
</organism>
<dbReference type="HOGENOM" id="CLU_013917_0_1_7"/>
<keyword evidence="1" id="KW-0408">Iron</keyword>
<dbReference type="AlphaFoldDB" id="Q39PY0"/>
<keyword evidence="1" id="KW-0411">Iron-sulfur</keyword>
<dbReference type="Gene3D" id="3.30.365.10">
    <property type="entry name" value="Aldehyde oxidase/xanthine dehydrogenase, molybdopterin binding domain"/>
    <property type="match status" value="4"/>
</dbReference>
<dbReference type="KEGG" id="gme:Gmet_3489"/>
<evidence type="ECO:0000256" key="1">
    <source>
        <dbReference type="ARBA" id="ARBA00023014"/>
    </source>
</evidence>
<dbReference type="STRING" id="269799.Gmet_3489"/>
<dbReference type="SMART" id="SM01008">
    <property type="entry name" value="Ald_Xan_dh_C"/>
    <property type="match status" value="1"/>
</dbReference>
<dbReference type="InterPro" id="IPR006311">
    <property type="entry name" value="TAT_signal"/>
</dbReference>
<dbReference type="PROSITE" id="PS51318">
    <property type="entry name" value="TAT"/>
    <property type="match status" value="1"/>
</dbReference>
<dbReference type="InterPro" id="IPR008274">
    <property type="entry name" value="AldOxase/xan_DH_MoCoBD1"/>
</dbReference>
<dbReference type="SUPFAM" id="SSF56003">
    <property type="entry name" value="Molybdenum cofactor-binding domain"/>
    <property type="match status" value="2"/>
</dbReference>
<accession>Q39PY0</accession>
<keyword evidence="1" id="KW-0479">Metal-binding</keyword>
<sequence>MSAVVRMSRRGFLKTTFSAGALILCARVLPGGALDALAAQTWHPGVYLGIEPDGTVIIVAHRSEMGTGIRTSLPMVAADELDADWRRVRVEQAIGDPRYGDQNTDGSKSIRDFYGALRQAGATARLMLERAAAARWGVPVAECRASNHQVVHTGGKTLGFGELAALAARQPVPAADELRFKAPADFRYVGHGVPIVDLAGICTGKAVYGIDARMPKMAYASIERPPVLGGRLKSHDDREVRKVRGVLRTVVLETPIPPYGFKALGGVAVIAGSSWAAMEGRKKLKVAWEAGENGSYDSAAFEKSLLETVRQPQKAVRAVGDVDAEFAKGGTVLEAEYYVPHLAHASMEPPAAVAEFKNGKVTAWAATQNPQAVQDAVAKALTIRKEDVTCHVTLLGGAFGRKSKPDYVVEAALLSKNVGRPVQVTWTREDDIAHDYYHAVAAMYLKAATDARGKPTAWLQRCAFPPIPSTFDASVRYGGDGELAQGWVDVPFAIPNLRAENGPAEPHVRIGWLRSVANIYHAFAVQSFTDELAAAAGRDRIEYFLDLLGPPRTIDFTAEGTKNANYGKPADQYPWETGRLRRVIEVVAEKSGWAKRKPEKGRALGFAAHRSFLTYVAVVVDLQVDDQGRITIPRIDMALDAGRVIHPERVTAQFEGAAVFGASLALMGEITAAHGRITQSNFDNYPVARMAEAPREVHVHIVPSDALPTGAGEPGVPPIAPAICNALFAATGRRIRRLPVKNTKLV</sequence>
<dbReference type="Proteomes" id="UP000007073">
    <property type="component" value="Chromosome"/>
</dbReference>
<dbReference type="eggNOG" id="COG1529">
    <property type="taxonomic scope" value="Bacteria"/>
</dbReference>
<dbReference type="PIRSF" id="PIRSF036389">
    <property type="entry name" value="IOR_B"/>
    <property type="match status" value="1"/>
</dbReference>
<dbReference type="Gene3D" id="3.90.1170.50">
    <property type="entry name" value="Aldehyde oxidase/xanthine dehydrogenase, a/b hammerhead"/>
    <property type="match status" value="1"/>
</dbReference>
<dbReference type="GO" id="GO:0051536">
    <property type="term" value="F:iron-sulfur cluster binding"/>
    <property type="evidence" value="ECO:0007669"/>
    <property type="project" value="UniProtKB-KW"/>
</dbReference>
<dbReference type="InterPro" id="IPR012368">
    <property type="entry name" value="OxRdtase_Mopterin-bd_su_IorB"/>
</dbReference>
<dbReference type="RefSeq" id="WP_004513646.1">
    <property type="nucleotide sequence ID" value="NC_007517.1"/>
</dbReference>
<dbReference type="InterPro" id="IPR000674">
    <property type="entry name" value="Ald_Oxase/Xan_DH_a/b"/>
</dbReference>
<evidence type="ECO:0000313" key="3">
    <source>
        <dbReference type="EMBL" id="ABB33694.1"/>
    </source>
</evidence>
<name>Q39PY0_GEOMG</name>
<reference evidence="3 4" key="1">
    <citation type="submission" date="2005-10" db="EMBL/GenBank/DDBJ databases">
        <title>Complete sequence of Geobacter metallireducens GS-15.</title>
        <authorList>
            <consortium name="US DOE Joint Genome Institute"/>
            <person name="Copeland A."/>
            <person name="Lucas S."/>
            <person name="Lapidus A."/>
            <person name="Barry K."/>
            <person name="Detter J.C."/>
            <person name="Glavina T."/>
            <person name="Hammon N."/>
            <person name="Israni S."/>
            <person name="Pitluck S."/>
            <person name="Di Bartolo G."/>
            <person name="Chain P."/>
            <person name="Schmutz J."/>
            <person name="Larimer F."/>
            <person name="Land M."/>
            <person name="Kyrpides N."/>
            <person name="Ivanova N."/>
            <person name="Richardson P."/>
        </authorList>
    </citation>
    <scope>NUCLEOTIDE SEQUENCE [LARGE SCALE GENOMIC DNA]</scope>
    <source>
        <strain evidence="4">ATCC 53774 / DSM 7210 / GS-15</strain>
    </source>
</reference>
<evidence type="ECO:0000259" key="2">
    <source>
        <dbReference type="SMART" id="SM01008"/>
    </source>
</evidence>
<dbReference type="Pfam" id="PF20256">
    <property type="entry name" value="MoCoBD_2"/>
    <property type="match status" value="2"/>
</dbReference>
<dbReference type="GO" id="GO:0016491">
    <property type="term" value="F:oxidoreductase activity"/>
    <property type="evidence" value="ECO:0007669"/>
    <property type="project" value="InterPro"/>
</dbReference>
<dbReference type="EMBL" id="CP000148">
    <property type="protein sequence ID" value="ABB33694.1"/>
    <property type="molecule type" value="Genomic_DNA"/>
</dbReference>
<keyword evidence="4" id="KW-1185">Reference proteome</keyword>
<dbReference type="InterPro" id="IPR046867">
    <property type="entry name" value="AldOxase/xan_DH_MoCoBD2"/>
</dbReference>
<gene>
    <name evidence="3" type="ordered locus">Gmet_3489</name>
</gene>
<feature type="domain" description="Aldehyde oxidase/xanthine dehydrogenase a/b hammerhead" evidence="2">
    <location>
        <begin position="203"/>
        <end position="292"/>
    </location>
</feature>
<dbReference type="PANTHER" id="PTHR47495:SF3">
    <property type="entry name" value="BLR6219 PROTEIN"/>
    <property type="match status" value="1"/>
</dbReference>
<dbReference type="InterPro" id="IPR037165">
    <property type="entry name" value="AldOxase/xan_DH_Mopterin-bd_sf"/>
</dbReference>
<proteinExistence type="predicted"/>
<dbReference type="InterPro" id="IPR052516">
    <property type="entry name" value="N-heterocyclic_Hydroxylase"/>
</dbReference>
<dbReference type="Pfam" id="PF02738">
    <property type="entry name" value="MoCoBD_1"/>
    <property type="match status" value="1"/>
</dbReference>
<dbReference type="PANTHER" id="PTHR47495">
    <property type="entry name" value="ALDEHYDE DEHYDROGENASE"/>
    <property type="match status" value="1"/>
</dbReference>
<reference evidence="3 4" key="2">
    <citation type="journal article" date="2009" name="BMC Microbiol.">
        <title>The genome sequence of Geobacter metallireducens: features of metabolism, physiology and regulation common and dissimilar to Geobacter sulfurreducens.</title>
        <authorList>
            <person name="Aklujkar M."/>
            <person name="Krushkal J."/>
            <person name="DiBartolo G."/>
            <person name="Lapidus A."/>
            <person name="Land M.L."/>
            <person name="Lovley D.R."/>
        </authorList>
    </citation>
    <scope>NUCLEOTIDE SEQUENCE [LARGE SCALE GENOMIC DNA]</scope>
    <source>
        <strain evidence="4">ATCC 53774 / DSM 7210 / GS-15</strain>
    </source>
</reference>
<protein>
    <submittedName>
        <fullName evidence="3">Aerobic-type carbon monoxide dehydrogenase, large subunit-like protein</fullName>
    </submittedName>
</protein>
<evidence type="ECO:0000313" key="4">
    <source>
        <dbReference type="Proteomes" id="UP000007073"/>
    </source>
</evidence>